<dbReference type="EMBL" id="AZDZ01000002">
    <property type="protein sequence ID" value="KRK80806.1"/>
    <property type="molecule type" value="Genomic_DNA"/>
</dbReference>
<dbReference type="Gene3D" id="3.40.1410.10">
    <property type="entry name" value="Chorismate lyase-like"/>
    <property type="match status" value="1"/>
</dbReference>
<dbReference type="InterPro" id="IPR036388">
    <property type="entry name" value="WH-like_DNA-bd_sf"/>
</dbReference>
<dbReference type="GO" id="GO:0045892">
    <property type="term" value="P:negative regulation of DNA-templated transcription"/>
    <property type="evidence" value="ECO:0007669"/>
    <property type="project" value="TreeGrafter"/>
</dbReference>
<dbReference type="Proteomes" id="UP000051248">
    <property type="component" value="Unassembled WGS sequence"/>
</dbReference>
<gene>
    <name evidence="5" type="ORF">FD03_GL000939</name>
</gene>
<sequence>MNHGDNKMIAGSLYQRIASDIKKNILSGKYEVGTLIPTENELEKMYNVSKITVRNAVELLVSEGYLVKKSGIGTTVISNNLFNKLSKARSFSSIVDEHGDLTKKILQIKLVSPKGTPFEESGKQQVLYIKRLYSLDDKPFIIFEHYLPNVAIQNELKDLRHKSLYKILQESGQEVASFKDEFKAVNLKDDDKELLGKSDTLALNRVRRGFDRFGNLVEYSLAMYDTDKFPYEIEYEV</sequence>
<dbReference type="Gene3D" id="1.10.10.10">
    <property type="entry name" value="Winged helix-like DNA-binding domain superfamily/Winged helix DNA-binding domain"/>
    <property type="match status" value="1"/>
</dbReference>
<dbReference type="Pfam" id="PF00392">
    <property type="entry name" value="GntR"/>
    <property type="match status" value="1"/>
</dbReference>
<dbReference type="PANTHER" id="PTHR44846">
    <property type="entry name" value="MANNOSYL-D-GLYCERATE TRANSPORT/METABOLISM SYSTEM REPRESSOR MNGR-RELATED"/>
    <property type="match status" value="1"/>
</dbReference>
<dbReference type="AlphaFoldDB" id="A0A0R1KAU3"/>
<reference evidence="5 6" key="1">
    <citation type="journal article" date="2015" name="Genome Announc.">
        <title>Expanding the biotechnology potential of lactobacilli through comparative genomics of 213 strains and associated genera.</title>
        <authorList>
            <person name="Sun Z."/>
            <person name="Harris H.M."/>
            <person name="McCann A."/>
            <person name="Guo C."/>
            <person name="Argimon S."/>
            <person name="Zhang W."/>
            <person name="Yang X."/>
            <person name="Jeffery I.B."/>
            <person name="Cooney J.C."/>
            <person name="Kagawa T.F."/>
            <person name="Liu W."/>
            <person name="Song Y."/>
            <person name="Salvetti E."/>
            <person name="Wrobel A."/>
            <person name="Rasinkangas P."/>
            <person name="Parkhill J."/>
            <person name="Rea M.C."/>
            <person name="O'Sullivan O."/>
            <person name="Ritari J."/>
            <person name="Douillard F.P."/>
            <person name="Paul Ross R."/>
            <person name="Yang R."/>
            <person name="Briner A.E."/>
            <person name="Felis G.E."/>
            <person name="de Vos W.M."/>
            <person name="Barrangou R."/>
            <person name="Klaenhammer T.R."/>
            <person name="Caufield P.W."/>
            <person name="Cui Y."/>
            <person name="Zhang H."/>
            <person name="O'Toole P.W."/>
        </authorList>
    </citation>
    <scope>NUCLEOTIDE SEQUENCE [LARGE SCALE GENOMIC DNA]</scope>
    <source>
        <strain evidence="5 6">DSM 19682</strain>
    </source>
</reference>
<evidence type="ECO:0000313" key="6">
    <source>
        <dbReference type="Proteomes" id="UP000051248"/>
    </source>
</evidence>
<keyword evidence="1" id="KW-0805">Transcription regulation</keyword>
<dbReference type="PRINTS" id="PR00035">
    <property type="entry name" value="HTHGNTR"/>
</dbReference>
<dbReference type="SMART" id="SM00345">
    <property type="entry name" value="HTH_GNTR"/>
    <property type="match status" value="1"/>
</dbReference>
<dbReference type="InterPro" id="IPR036390">
    <property type="entry name" value="WH_DNA-bd_sf"/>
</dbReference>
<evidence type="ECO:0000259" key="4">
    <source>
        <dbReference type="PROSITE" id="PS50949"/>
    </source>
</evidence>
<dbReference type="SUPFAM" id="SSF46785">
    <property type="entry name" value="Winged helix' DNA-binding domain"/>
    <property type="match status" value="1"/>
</dbReference>
<evidence type="ECO:0000313" key="5">
    <source>
        <dbReference type="EMBL" id="KRK80806.1"/>
    </source>
</evidence>
<dbReference type="PATRIC" id="fig|1423775.4.peg.966"/>
<name>A0A0R1KAU3_9LACO</name>
<dbReference type="CDD" id="cd07377">
    <property type="entry name" value="WHTH_GntR"/>
    <property type="match status" value="1"/>
</dbReference>
<evidence type="ECO:0000256" key="2">
    <source>
        <dbReference type="ARBA" id="ARBA00023125"/>
    </source>
</evidence>
<dbReference type="STRING" id="1423775.FD03_GL000939"/>
<dbReference type="PROSITE" id="PS50949">
    <property type="entry name" value="HTH_GNTR"/>
    <property type="match status" value="1"/>
</dbReference>
<dbReference type="Pfam" id="PF07702">
    <property type="entry name" value="UTRA"/>
    <property type="match status" value="1"/>
</dbReference>
<evidence type="ECO:0000256" key="1">
    <source>
        <dbReference type="ARBA" id="ARBA00023015"/>
    </source>
</evidence>
<keyword evidence="6" id="KW-1185">Reference proteome</keyword>
<proteinExistence type="predicted"/>
<dbReference type="GO" id="GO:0003677">
    <property type="term" value="F:DNA binding"/>
    <property type="evidence" value="ECO:0007669"/>
    <property type="project" value="UniProtKB-KW"/>
</dbReference>
<dbReference type="SUPFAM" id="SSF64288">
    <property type="entry name" value="Chorismate lyase-like"/>
    <property type="match status" value="1"/>
</dbReference>
<organism evidence="5 6">
    <name type="scientific">Companilactobacillus nodensis DSM 19682 = JCM 14932 = NBRC 107160</name>
    <dbReference type="NCBI Taxonomy" id="1423775"/>
    <lineage>
        <taxon>Bacteria</taxon>
        <taxon>Bacillati</taxon>
        <taxon>Bacillota</taxon>
        <taxon>Bacilli</taxon>
        <taxon>Lactobacillales</taxon>
        <taxon>Lactobacillaceae</taxon>
        <taxon>Companilactobacillus</taxon>
    </lineage>
</organism>
<dbReference type="InterPro" id="IPR011663">
    <property type="entry name" value="UTRA"/>
</dbReference>
<feature type="domain" description="HTH gntR-type" evidence="4">
    <location>
        <begin position="11"/>
        <end position="79"/>
    </location>
</feature>
<evidence type="ECO:0000256" key="3">
    <source>
        <dbReference type="ARBA" id="ARBA00023163"/>
    </source>
</evidence>
<dbReference type="SMART" id="SM00866">
    <property type="entry name" value="UTRA"/>
    <property type="match status" value="1"/>
</dbReference>
<protein>
    <submittedName>
        <fullName evidence="5">Transcription regulator</fullName>
    </submittedName>
</protein>
<comment type="caution">
    <text evidence="5">The sequence shown here is derived from an EMBL/GenBank/DDBJ whole genome shotgun (WGS) entry which is preliminary data.</text>
</comment>
<dbReference type="PANTHER" id="PTHR44846:SF1">
    <property type="entry name" value="MANNOSYL-D-GLYCERATE TRANSPORT_METABOLISM SYSTEM REPRESSOR MNGR-RELATED"/>
    <property type="match status" value="1"/>
</dbReference>
<keyword evidence="3" id="KW-0804">Transcription</keyword>
<dbReference type="InterPro" id="IPR000524">
    <property type="entry name" value="Tscrpt_reg_HTH_GntR"/>
</dbReference>
<keyword evidence="2" id="KW-0238">DNA-binding</keyword>
<dbReference type="eggNOG" id="COG2188">
    <property type="taxonomic scope" value="Bacteria"/>
</dbReference>
<dbReference type="InterPro" id="IPR050679">
    <property type="entry name" value="Bact_HTH_transcr_reg"/>
</dbReference>
<dbReference type="InterPro" id="IPR028978">
    <property type="entry name" value="Chorismate_lyase_/UTRA_dom_sf"/>
</dbReference>
<accession>A0A0R1KAU3</accession>
<dbReference type="GO" id="GO:0003700">
    <property type="term" value="F:DNA-binding transcription factor activity"/>
    <property type="evidence" value="ECO:0007669"/>
    <property type="project" value="InterPro"/>
</dbReference>